<dbReference type="PROSITE" id="PS51379">
    <property type="entry name" value="4FE4S_FER_2"/>
    <property type="match status" value="2"/>
</dbReference>
<dbReference type="InterPro" id="IPR036991">
    <property type="entry name" value="Fe_hydrogenase_ssu_sf"/>
</dbReference>
<dbReference type="InterPro" id="IPR004108">
    <property type="entry name" value="Fe_hydrogenase_lsu_C"/>
</dbReference>
<dbReference type="Pfam" id="PF02256">
    <property type="entry name" value="Fe_hyd_SSU"/>
    <property type="match status" value="1"/>
</dbReference>
<dbReference type="InterPro" id="IPR003149">
    <property type="entry name" value="Fe_hydrogenase_ssu"/>
</dbReference>
<feature type="domain" description="4Fe-4S ferredoxin-type" evidence="4">
    <location>
        <begin position="6"/>
        <end position="37"/>
    </location>
</feature>
<reference evidence="5" key="1">
    <citation type="journal article" date="2022" name="Arch. Microbiol.">
        <title>Pseudodesulfovibrio sediminis sp. nov., a mesophilic and neutrophilic sulfate-reducing bacterium isolated from sediment of a brackish lake.</title>
        <authorList>
            <person name="Takahashi A."/>
            <person name="Kojima H."/>
            <person name="Watanabe M."/>
            <person name="Fukui M."/>
        </authorList>
    </citation>
    <scope>NUCLEOTIDE SEQUENCE</scope>
    <source>
        <strain evidence="5">SF6</strain>
    </source>
</reference>
<evidence type="ECO:0000256" key="3">
    <source>
        <dbReference type="ARBA" id="ARBA00023014"/>
    </source>
</evidence>
<dbReference type="InterPro" id="IPR017900">
    <property type="entry name" value="4Fe4S_Fe_S_CS"/>
</dbReference>
<dbReference type="EMBL" id="AP024485">
    <property type="protein sequence ID" value="BCS88156.1"/>
    <property type="molecule type" value="Genomic_DNA"/>
</dbReference>
<dbReference type="Pfam" id="PF13237">
    <property type="entry name" value="Fer4_10"/>
    <property type="match status" value="1"/>
</dbReference>
<keyword evidence="6" id="KW-1185">Reference proteome</keyword>
<keyword evidence="3" id="KW-0411">Iron-sulfur</keyword>
<dbReference type="InterPro" id="IPR050340">
    <property type="entry name" value="Cytosolic_Fe-S_CAF"/>
</dbReference>
<keyword evidence="1" id="KW-0479">Metal-binding</keyword>
<evidence type="ECO:0000313" key="5">
    <source>
        <dbReference type="EMBL" id="BCS88156.1"/>
    </source>
</evidence>
<dbReference type="Gene3D" id="4.10.260.20">
    <property type="entry name" value="Iron hydrogenase, small subunit"/>
    <property type="match status" value="1"/>
</dbReference>
<organism evidence="5 6">
    <name type="scientific">Pseudodesulfovibrio sediminis</name>
    <dbReference type="NCBI Taxonomy" id="2810563"/>
    <lineage>
        <taxon>Bacteria</taxon>
        <taxon>Pseudomonadati</taxon>
        <taxon>Thermodesulfobacteriota</taxon>
        <taxon>Desulfovibrionia</taxon>
        <taxon>Desulfovibrionales</taxon>
        <taxon>Desulfovibrionaceae</taxon>
    </lineage>
</organism>
<dbReference type="SMART" id="SM00902">
    <property type="entry name" value="Fe_hyd_SSU"/>
    <property type="match status" value="1"/>
</dbReference>
<dbReference type="Gene3D" id="3.40.950.10">
    <property type="entry name" value="Fe-only Hydrogenase (Larger Subunit), Chain L, domain 3"/>
    <property type="match status" value="1"/>
</dbReference>
<dbReference type="InterPro" id="IPR009016">
    <property type="entry name" value="Fe_hydrogenase"/>
</dbReference>
<dbReference type="Gene3D" id="3.40.50.1780">
    <property type="match status" value="1"/>
</dbReference>
<dbReference type="Gene3D" id="3.30.70.20">
    <property type="match status" value="1"/>
</dbReference>
<evidence type="ECO:0000256" key="2">
    <source>
        <dbReference type="ARBA" id="ARBA00023004"/>
    </source>
</evidence>
<evidence type="ECO:0000256" key="1">
    <source>
        <dbReference type="ARBA" id="ARBA00022723"/>
    </source>
</evidence>
<protein>
    <submittedName>
        <fullName evidence="5">Iron hydrogenase</fullName>
    </submittedName>
</protein>
<dbReference type="InterPro" id="IPR017896">
    <property type="entry name" value="4Fe4S_Fe-S-bd"/>
</dbReference>
<dbReference type="SUPFAM" id="SSF54862">
    <property type="entry name" value="4Fe-4S ferredoxins"/>
    <property type="match status" value="1"/>
</dbReference>
<dbReference type="SUPFAM" id="SSF53920">
    <property type="entry name" value="Fe-only hydrogenase"/>
    <property type="match status" value="1"/>
</dbReference>
<evidence type="ECO:0000313" key="6">
    <source>
        <dbReference type="Proteomes" id="UP001053296"/>
    </source>
</evidence>
<proteinExistence type="predicted"/>
<keyword evidence="2" id="KW-0408">Iron</keyword>
<accession>A0ABN6EP41</accession>
<evidence type="ECO:0000259" key="4">
    <source>
        <dbReference type="PROSITE" id="PS51379"/>
    </source>
</evidence>
<dbReference type="Proteomes" id="UP001053296">
    <property type="component" value="Chromosome"/>
</dbReference>
<sequence>MPMSSPIVSIDPQLCTGCRRCAEVCPVNAVVGKLHEPQAIDTARCVMCGQCVLTCSAFMSPFDENAECLPALRRERGLEPDDPTPLFAAHFRVDRGRVAAMLDDPARVSMVQCAPAVRASIAEEFGMAPGTLTPGQLAASLRRLGFDYVYDTVFAADVTIMEESSELLDRINSDGELPMFTSCCPGWVRYVETAWPDLIPHLSSCKSPQQMAGALFKTYGADMAGKGAAEIASVAVMPCTAKKREADRPEMATDGISDVDAVLTVTELAVMLKEKGICLEALPEEPFDIPLGLYSGAGTIFGASGGVMEAALRTAIAVTTGKDVDESGVVFERADEGVFRASVEVAGRTVQAVIVSGLDHATRLLEDVRQGQADFEFMEVMCCTGGCVAGGGQPKLLPGVDVADAIARRRQSLHQHDKALPVRASHKNTSVMALYENYLEKPLGHRSHLLLHTRYGEDAGRQE</sequence>
<feature type="domain" description="4Fe-4S ferredoxin-type" evidence="4">
    <location>
        <begin position="40"/>
        <end position="65"/>
    </location>
</feature>
<gene>
    <name evidence="5" type="primary">hydA_1</name>
    <name evidence="5" type="ORF">PSDVSF_13980</name>
</gene>
<dbReference type="PROSITE" id="PS00198">
    <property type="entry name" value="4FE4S_FER_1"/>
    <property type="match status" value="1"/>
</dbReference>
<dbReference type="Pfam" id="PF02906">
    <property type="entry name" value="Fe_hyd_lg_C"/>
    <property type="match status" value="1"/>
</dbReference>
<name>A0ABN6EP41_9BACT</name>
<dbReference type="PANTHER" id="PTHR11615">
    <property type="entry name" value="NITRATE, FORMATE, IRON DEHYDROGENASE"/>
    <property type="match status" value="1"/>
</dbReference>